<feature type="domain" description="Cupin type-2" evidence="1">
    <location>
        <begin position="33"/>
        <end position="96"/>
    </location>
</feature>
<dbReference type="RefSeq" id="WP_072553044.1">
    <property type="nucleotide sequence ID" value="NZ_CP018153.1"/>
</dbReference>
<organism evidence="2 3">
    <name type="scientific">Christiangramia salexigens</name>
    <dbReference type="NCBI Taxonomy" id="1913577"/>
    <lineage>
        <taxon>Bacteria</taxon>
        <taxon>Pseudomonadati</taxon>
        <taxon>Bacteroidota</taxon>
        <taxon>Flavobacteriia</taxon>
        <taxon>Flavobacteriales</taxon>
        <taxon>Flavobacteriaceae</taxon>
        <taxon>Christiangramia</taxon>
    </lineage>
</organism>
<dbReference type="Pfam" id="PF07883">
    <property type="entry name" value="Cupin_2"/>
    <property type="match status" value="1"/>
</dbReference>
<dbReference type="PANTHER" id="PTHR36440:SF1">
    <property type="entry name" value="PUTATIVE (AFU_ORTHOLOGUE AFUA_8G07350)-RELATED"/>
    <property type="match status" value="1"/>
</dbReference>
<keyword evidence="3" id="KW-1185">Reference proteome</keyword>
<accession>A0A1L3J5I6</accession>
<dbReference type="EMBL" id="CP018153">
    <property type="protein sequence ID" value="APG60398.1"/>
    <property type="molecule type" value="Genomic_DNA"/>
</dbReference>
<name>A0A1L3J5I6_9FLAO</name>
<dbReference type="STRING" id="1913577.LPB144_08260"/>
<dbReference type="InterPro" id="IPR014710">
    <property type="entry name" value="RmlC-like_jellyroll"/>
</dbReference>
<dbReference type="OrthoDB" id="9806121at2"/>
<dbReference type="AlphaFoldDB" id="A0A1L3J5I6"/>
<evidence type="ECO:0000313" key="2">
    <source>
        <dbReference type="EMBL" id="APG60398.1"/>
    </source>
</evidence>
<gene>
    <name evidence="2" type="ORF">LPB144_08260</name>
</gene>
<proteinExistence type="predicted"/>
<dbReference type="InterPro" id="IPR053146">
    <property type="entry name" value="QDO-like"/>
</dbReference>
<dbReference type="KEGG" id="grl:LPB144_08260"/>
<dbReference type="Gene3D" id="2.60.120.10">
    <property type="entry name" value="Jelly Rolls"/>
    <property type="match status" value="1"/>
</dbReference>
<reference evidence="2 3" key="1">
    <citation type="submission" date="2016-11" db="EMBL/GenBank/DDBJ databases">
        <title>Gramella sp. LPB0144 isolated from marine environment.</title>
        <authorList>
            <person name="Kim E."/>
            <person name="Yi H."/>
        </authorList>
    </citation>
    <scope>NUCLEOTIDE SEQUENCE [LARGE SCALE GENOMIC DNA]</scope>
    <source>
        <strain evidence="2 3">LPB0144</strain>
    </source>
</reference>
<evidence type="ECO:0000313" key="3">
    <source>
        <dbReference type="Proteomes" id="UP000182510"/>
    </source>
</evidence>
<dbReference type="PANTHER" id="PTHR36440">
    <property type="entry name" value="PUTATIVE (AFU_ORTHOLOGUE AFUA_8G07350)-RELATED"/>
    <property type="match status" value="1"/>
</dbReference>
<sequence>MDKVLKTWVVGHKVSKQNTSGDYDLVFGETEAGVPGPPPHFHKGYHESFVITDGEMDFIINGELRTVRQGESVDLPPNTTHTFKNSGDRTCKWVNVHSPKGFGAFFDKYGISEEEADAKSRSVSPEIIQDLLESAAGFDMHIVAEKKAAGVK</sequence>
<dbReference type="InterPro" id="IPR011051">
    <property type="entry name" value="RmlC_Cupin_sf"/>
</dbReference>
<dbReference type="SUPFAM" id="SSF51182">
    <property type="entry name" value="RmlC-like cupins"/>
    <property type="match status" value="1"/>
</dbReference>
<protein>
    <submittedName>
        <fullName evidence="2">Cupin</fullName>
    </submittedName>
</protein>
<evidence type="ECO:0000259" key="1">
    <source>
        <dbReference type="Pfam" id="PF07883"/>
    </source>
</evidence>
<dbReference type="Proteomes" id="UP000182510">
    <property type="component" value="Chromosome"/>
</dbReference>
<dbReference type="InterPro" id="IPR013096">
    <property type="entry name" value="Cupin_2"/>
</dbReference>